<dbReference type="InterPro" id="IPR015797">
    <property type="entry name" value="NUDIX_hydrolase-like_dom_sf"/>
</dbReference>
<dbReference type="Gene3D" id="3.90.79.10">
    <property type="entry name" value="Nucleoside Triphosphate Pyrophosphohydrolase"/>
    <property type="match status" value="1"/>
</dbReference>
<evidence type="ECO:0000313" key="2">
    <source>
        <dbReference type="EMBL" id="BAJ64974.1"/>
    </source>
</evidence>
<dbReference type="STRING" id="926569.ANT_29480"/>
<dbReference type="EMBL" id="AP012029">
    <property type="protein sequence ID" value="BAJ64974.1"/>
    <property type="molecule type" value="Genomic_DNA"/>
</dbReference>
<dbReference type="AlphaFoldDB" id="E8N227"/>
<dbReference type="InterPro" id="IPR000086">
    <property type="entry name" value="NUDIX_hydrolase_dom"/>
</dbReference>
<reference evidence="2 3" key="1">
    <citation type="submission" date="2010-12" db="EMBL/GenBank/DDBJ databases">
        <title>Whole genome sequence of Anaerolinea thermophila UNI-1.</title>
        <authorList>
            <person name="Narita-Yamada S."/>
            <person name="Kishi E."/>
            <person name="Watanabe Y."/>
            <person name="Takasaki K."/>
            <person name="Ankai A."/>
            <person name="Oguchi A."/>
            <person name="Fukui S."/>
            <person name="Takahashi M."/>
            <person name="Yashiro I."/>
            <person name="Hosoyama A."/>
            <person name="Sekiguchi Y."/>
            <person name="Hanada S."/>
            <person name="Fujita N."/>
        </authorList>
    </citation>
    <scope>NUCLEOTIDE SEQUENCE [LARGE SCALE GENOMIC DNA]</scope>
    <source>
        <strain evidence="3">DSM 14523 / JCM 11388 / NBRC 100420 / UNI-1</strain>
    </source>
</reference>
<sequence length="170" mass="18681">MAGKARFCLQCGARLETRFLFGRDHPVCPQCGWIYFEDPKVAVAVLVERGEEVLLVQRLNPPLQGLWSLPAGFMDAHEDPARAAERECLEETGLVVRVTQLLGIVPGREHPSGADIVIAYRAEVVEGDLQAGDDAGKAAFFPRSALPPLAFRATQLILEGKIPQTHQHME</sequence>
<dbReference type="PROSITE" id="PS51462">
    <property type="entry name" value="NUDIX"/>
    <property type="match status" value="1"/>
</dbReference>
<protein>
    <submittedName>
        <fullName evidence="2">ADP-ribose pyrophosphatase</fullName>
        <ecNumber evidence="2">3.6.1.13</ecNumber>
    </submittedName>
</protein>
<dbReference type="InParanoid" id="E8N227"/>
<dbReference type="HOGENOM" id="CLU_037162_16_2_0"/>
<evidence type="ECO:0000259" key="1">
    <source>
        <dbReference type="PROSITE" id="PS51462"/>
    </source>
</evidence>
<keyword evidence="2" id="KW-0378">Hydrolase</keyword>
<dbReference type="Proteomes" id="UP000008922">
    <property type="component" value="Chromosome"/>
</dbReference>
<dbReference type="RefSeq" id="WP_013561318.1">
    <property type="nucleotide sequence ID" value="NC_014960.1"/>
</dbReference>
<dbReference type="KEGG" id="atm:ANT_29480"/>
<accession>E8N227</accession>
<proteinExistence type="predicted"/>
<dbReference type="Pfam" id="PF00293">
    <property type="entry name" value="NUDIX"/>
    <property type="match status" value="1"/>
</dbReference>
<organism evidence="2 3">
    <name type="scientific">Anaerolinea thermophila (strain DSM 14523 / JCM 11388 / NBRC 100420 / UNI-1)</name>
    <dbReference type="NCBI Taxonomy" id="926569"/>
    <lineage>
        <taxon>Bacteria</taxon>
        <taxon>Bacillati</taxon>
        <taxon>Chloroflexota</taxon>
        <taxon>Anaerolineae</taxon>
        <taxon>Anaerolineales</taxon>
        <taxon>Anaerolineaceae</taxon>
        <taxon>Anaerolinea</taxon>
    </lineage>
</organism>
<name>E8N227_ANATU</name>
<gene>
    <name evidence="2" type="ordered locus">ANT_29480</name>
</gene>
<dbReference type="PANTHER" id="PTHR43222:SF2">
    <property type="entry name" value="NUDIX HYDROLASE 23, CHLOROPLASTIC"/>
    <property type="match status" value="1"/>
</dbReference>
<feature type="domain" description="Nudix hydrolase" evidence="1">
    <location>
        <begin position="38"/>
        <end position="163"/>
    </location>
</feature>
<dbReference type="EC" id="3.6.1.13" evidence="2"/>
<dbReference type="eggNOG" id="COG1051">
    <property type="taxonomic scope" value="Bacteria"/>
</dbReference>
<dbReference type="PANTHER" id="PTHR43222">
    <property type="entry name" value="NUDIX HYDROLASE 23"/>
    <property type="match status" value="1"/>
</dbReference>
<keyword evidence="3" id="KW-1185">Reference proteome</keyword>
<dbReference type="OrthoDB" id="9800077at2"/>
<evidence type="ECO:0000313" key="3">
    <source>
        <dbReference type="Proteomes" id="UP000008922"/>
    </source>
</evidence>
<dbReference type="SUPFAM" id="SSF55811">
    <property type="entry name" value="Nudix"/>
    <property type="match status" value="1"/>
</dbReference>
<dbReference type="GO" id="GO:0047631">
    <property type="term" value="F:ADP-ribose diphosphatase activity"/>
    <property type="evidence" value="ECO:0007669"/>
    <property type="project" value="UniProtKB-EC"/>
</dbReference>